<dbReference type="PROSITE" id="PS50987">
    <property type="entry name" value="HTH_ARSR_2"/>
    <property type="match status" value="1"/>
</dbReference>
<name>A0AA37UGK5_9MICO</name>
<feature type="domain" description="HTH arsR-type" evidence="5">
    <location>
        <begin position="2"/>
        <end position="96"/>
    </location>
</feature>
<evidence type="ECO:0000259" key="5">
    <source>
        <dbReference type="PROSITE" id="PS50987"/>
    </source>
</evidence>
<organism evidence="6 7">
    <name type="scientific">Arenivirga flava</name>
    <dbReference type="NCBI Taxonomy" id="1930060"/>
    <lineage>
        <taxon>Bacteria</taxon>
        <taxon>Bacillati</taxon>
        <taxon>Actinomycetota</taxon>
        <taxon>Actinomycetes</taxon>
        <taxon>Micrococcales</taxon>
        <taxon>Microbacteriaceae</taxon>
        <taxon>Arenivirga</taxon>
    </lineage>
</organism>
<dbReference type="InterPro" id="IPR036388">
    <property type="entry name" value="WH-like_DNA-bd_sf"/>
</dbReference>
<dbReference type="Gene3D" id="1.10.10.10">
    <property type="entry name" value="Winged helix-like DNA-binding domain superfamily/Winged helix DNA-binding domain"/>
    <property type="match status" value="1"/>
</dbReference>
<evidence type="ECO:0000313" key="6">
    <source>
        <dbReference type="EMBL" id="GMA29005.1"/>
    </source>
</evidence>
<dbReference type="CDD" id="cd00090">
    <property type="entry name" value="HTH_ARSR"/>
    <property type="match status" value="1"/>
</dbReference>
<dbReference type="GO" id="GO:0003700">
    <property type="term" value="F:DNA-binding transcription factor activity"/>
    <property type="evidence" value="ECO:0007669"/>
    <property type="project" value="InterPro"/>
</dbReference>
<keyword evidence="2" id="KW-0238">DNA-binding</keyword>
<comment type="caution">
    <text evidence="6">The sequence shown here is derived from an EMBL/GenBank/DDBJ whole genome shotgun (WGS) entry which is preliminary data.</text>
</comment>
<dbReference type="Proteomes" id="UP001157160">
    <property type="component" value="Unassembled WGS sequence"/>
</dbReference>
<dbReference type="InterPro" id="IPR051011">
    <property type="entry name" value="Metal_resp_trans_reg"/>
</dbReference>
<dbReference type="SUPFAM" id="SSF46785">
    <property type="entry name" value="Winged helix' DNA-binding domain"/>
    <property type="match status" value="1"/>
</dbReference>
<feature type="region of interest" description="Disordered" evidence="4">
    <location>
        <begin position="91"/>
        <end position="110"/>
    </location>
</feature>
<dbReference type="PRINTS" id="PR00778">
    <property type="entry name" value="HTHARSR"/>
</dbReference>
<keyword evidence="1" id="KW-0805">Transcription regulation</keyword>
<evidence type="ECO:0000256" key="2">
    <source>
        <dbReference type="ARBA" id="ARBA00023125"/>
    </source>
</evidence>
<gene>
    <name evidence="6" type="ORF">GCM10025874_22580</name>
</gene>
<dbReference type="InterPro" id="IPR001845">
    <property type="entry name" value="HTH_ArsR_DNA-bd_dom"/>
</dbReference>
<dbReference type="EMBL" id="BSUL01000001">
    <property type="protein sequence ID" value="GMA29005.1"/>
    <property type="molecule type" value="Genomic_DNA"/>
</dbReference>
<dbReference type="PANTHER" id="PTHR43132:SF6">
    <property type="entry name" value="HTH-TYPE TRANSCRIPTIONAL REPRESSOR CZRA"/>
    <property type="match status" value="1"/>
</dbReference>
<accession>A0AA37UGK5</accession>
<evidence type="ECO:0000256" key="1">
    <source>
        <dbReference type="ARBA" id="ARBA00023015"/>
    </source>
</evidence>
<dbReference type="InterPro" id="IPR036390">
    <property type="entry name" value="WH_DNA-bd_sf"/>
</dbReference>
<evidence type="ECO:0000313" key="7">
    <source>
        <dbReference type="Proteomes" id="UP001157160"/>
    </source>
</evidence>
<dbReference type="PANTHER" id="PTHR43132">
    <property type="entry name" value="ARSENICAL RESISTANCE OPERON REPRESSOR ARSR-RELATED"/>
    <property type="match status" value="1"/>
</dbReference>
<keyword evidence="3" id="KW-0804">Transcription</keyword>
<dbReference type="SMART" id="SM00418">
    <property type="entry name" value="HTH_ARSR"/>
    <property type="match status" value="1"/>
</dbReference>
<dbReference type="InterPro" id="IPR011991">
    <property type="entry name" value="ArsR-like_HTH"/>
</dbReference>
<dbReference type="RefSeq" id="WP_284232697.1">
    <property type="nucleotide sequence ID" value="NZ_BSUL01000001.1"/>
</dbReference>
<evidence type="ECO:0000256" key="3">
    <source>
        <dbReference type="ARBA" id="ARBA00023163"/>
    </source>
</evidence>
<proteinExistence type="predicted"/>
<sequence length="110" mass="11808">MQDGEDLTAVAQLFKVLGNESRLQLLRLLGAESRTVGALVEATGMSQSLVSQHLRTLRQAGLASAVRRGKEVTYSVADSHVTHVIGDALAHVHEPKPAPAGTESEEHHEH</sequence>
<dbReference type="NCBIfam" id="NF033788">
    <property type="entry name" value="HTH_metalloreg"/>
    <property type="match status" value="1"/>
</dbReference>
<protein>
    <recommendedName>
        <fullName evidence="5">HTH arsR-type domain-containing protein</fullName>
    </recommendedName>
</protein>
<reference evidence="6 7" key="1">
    <citation type="journal article" date="2014" name="Int. J. Syst. Evol. Microbiol.">
        <title>Complete genome sequence of Corynebacterium casei LMG S-19264T (=DSM 44701T), isolated from a smear-ripened cheese.</title>
        <authorList>
            <consortium name="US DOE Joint Genome Institute (JGI-PGF)"/>
            <person name="Walter F."/>
            <person name="Albersmeier A."/>
            <person name="Kalinowski J."/>
            <person name="Ruckert C."/>
        </authorList>
    </citation>
    <scope>NUCLEOTIDE SEQUENCE [LARGE SCALE GENOMIC DNA]</scope>
    <source>
        <strain evidence="6 7">NBRC 112289</strain>
    </source>
</reference>
<dbReference type="GO" id="GO:0003677">
    <property type="term" value="F:DNA binding"/>
    <property type="evidence" value="ECO:0007669"/>
    <property type="project" value="UniProtKB-KW"/>
</dbReference>
<evidence type="ECO:0000256" key="4">
    <source>
        <dbReference type="SAM" id="MobiDB-lite"/>
    </source>
</evidence>
<keyword evidence="7" id="KW-1185">Reference proteome</keyword>
<dbReference type="Pfam" id="PF01022">
    <property type="entry name" value="HTH_5"/>
    <property type="match status" value="1"/>
</dbReference>
<dbReference type="AlphaFoldDB" id="A0AA37UGK5"/>